<dbReference type="InterPro" id="IPR019775">
    <property type="entry name" value="WD40_repeat_CS"/>
</dbReference>
<proteinExistence type="predicted"/>
<feature type="compositionally biased region" description="Low complexity" evidence="4">
    <location>
        <begin position="28"/>
        <end position="42"/>
    </location>
</feature>
<dbReference type="PANTHER" id="PTHR22847">
    <property type="entry name" value="WD40 REPEAT PROTEIN"/>
    <property type="match status" value="1"/>
</dbReference>
<protein>
    <recommendedName>
        <fullName evidence="5">NACHT domain-containing protein</fullName>
    </recommendedName>
</protein>
<dbReference type="SMART" id="SM00320">
    <property type="entry name" value="WD40"/>
    <property type="match status" value="14"/>
</dbReference>
<evidence type="ECO:0000256" key="1">
    <source>
        <dbReference type="ARBA" id="ARBA00022574"/>
    </source>
</evidence>
<feature type="repeat" description="WD" evidence="3">
    <location>
        <begin position="1023"/>
        <end position="1064"/>
    </location>
</feature>
<feature type="repeat" description="WD" evidence="3">
    <location>
        <begin position="1244"/>
        <end position="1285"/>
    </location>
</feature>
<dbReference type="Pfam" id="PF24883">
    <property type="entry name" value="NPHP3_N"/>
    <property type="match status" value="1"/>
</dbReference>
<dbReference type="InterPro" id="IPR027417">
    <property type="entry name" value="P-loop_NTPase"/>
</dbReference>
<dbReference type="Gene3D" id="2.130.10.10">
    <property type="entry name" value="YVTN repeat-like/Quinoprotein amine dehydrogenase"/>
    <property type="match status" value="5"/>
</dbReference>
<dbReference type="GO" id="GO:1990234">
    <property type="term" value="C:transferase complex"/>
    <property type="evidence" value="ECO:0007669"/>
    <property type="project" value="UniProtKB-ARBA"/>
</dbReference>
<dbReference type="Pfam" id="PF00400">
    <property type="entry name" value="WD40"/>
    <property type="match status" value="12"/>
</dbReference>
<feature type="repeat" description="WD" evidence="3">
    <location>
        <begin position="980"/>
        <end position="1021"/>
    </location>
</feature>
<evidence type="ECO:0000313" key="6">
    <source>
        <dbReference type="EMBL" id="CAE7231010.1"/>
    </source>
</evidence>
<feature type="repeat" description="WD" evidence="3">
    <location>
        <begin position="1064"/>
        <end position="1096"/>
    </location>
</feature>
<dbReference type="EMBL" id="CAJNJQ010006542">
    <property type="protein sequence ID" value="CAE7231010.1"/>
    <property type="molecule type" value="Genomic_DNA"/>
</dbReference>
<keyword evidence="1 3" id="KW-0853">WD repeat</keyword>
<feature type="region of interest" description="Disordered" evidence="4">
    <location>
        <begin position="1"/>
        <end position="42"/>
    </location>
</feature>
<feature type="repeat" description="WD" evidence="3">
    <location>
        <begin position="1153"/>
        <end position="1194"/>
    </location>
</feature>
<evidence type="ECO:0000256" key="4">
    <source>
        <dbReference type="SAM" id="MobiDB-lite"/>
    </source>
</evidence>
<dbReference type="InterPro" id="IPR036322">
    <property type="entry name" value="WD40_repeat_dom_sf"/>
</dbReference>
<reference evidence="6" key="1">
    <citation type="submission" date="2021-01" db="EMBL/GenBank/DDBJ databases">
        <authorList>
            <person name="Kaushik A."/>
        </authorList>
    </citation>
    <scope>NUCLEOTIDE SEQUENCE</scope>
    <source>
        <strain evidence="6">AG5</strain>
    </source>
</reference>
<dbReference type="CDD" id="cd00200">
    <property type="entry name" value="WD40"/>
    <property type="match status" value="2"/>
</dbReference>
<name>A0A8H3HU02_9AGAM</name>
<feature type="repeat" description="WD" evidence="3">
    <location>
        <begin position="1330"/>
        <end position="1371"/>
    </location>
</feature>
<comment type="caution">
    <text evidence="6">The sequence shown here is derived from an EMBL/GenBank/DDBJ whole genome shotgun (WGS) entry which is preliminary data.</text>
</comment>
<evidence type="ECO:0000256" key="3">
    <source>
        <dbReference type="PROSITE-ProRule" id="PRU00221"/>
    </source>
</evidence>
<dbReference type="InterPro" id="IPR020472">
    <property type="entry name" value="WD40_PAC1"/>
</dbReference>
<feature type="repeat" description="WD" evidence="3">
    <location>
        <begin position="895"/>
        <end position="936"/>
    </location>
</feature>
<dbReference type="SUPFAM" id="SSF50978">
    <property type="entry name" value="WD40 repeat-like"/>
    <property type="match status" value="2"/>
</dbReference>
<dbReference type="SUPFAM" id="SSF52540">
    <property type="entry name" value="P-loop containing nucleoside triphosphate hydrolases"/>
    <property type="match status" value="1"/>
</dbReference>
<dbReference type="PANTHER" id="PTHR22847:SF637">
    <property type="entry name" value="WD REPEAT DOMAIN 5B"/>
    <property type="match status" value="1"/>
</dbReference>
<feature type="repeat" description="WD" evidence="3">
    <location>
        <begin position="816"/>
        <end position="841"/>
    </location>
</feature>
<dbReference type="InterPro" id="IPR056884">
    <property type="entry name" value="NPHP3-like_N"/>
</dbReference>
<gene>
    <name evidence="6" type="ORF">RDB_LOCUS186084</name>
</gene>
<evidence type="ECO:0000259" key="5">
    <source>
        <dbReference type="PROSITE" id="PS50837"/>
    </source>
</evidence>
<dbReference type="PRINTS" id="PR00320">
    <property type="entry name" value="GPROTEINBRPT"/>
</dbReference>
<dbReference type="PROSITE" id="PS00678">
    <property type="entry name" value="WD_REPEATS_1"/>
    <property type="match status" value="3"/>
</dbReference>
<dbReference type="InterPro" id="IPR007111">
    <property type="entry name" value="NACHT_NTPase"/>
</dbReference>
<dbReference type="InterPro" id="IPR015943">
    <property type="entry name" value="WD40/YVTN_repeat-like_dom_sf"/>
</dbReference>
<feature type="repeat" description="WD" evidence="3">
    <location>
        <begin position="1287"/>
        <end position="1319"/>
    </location>
</feature>
<dbReference type="InterPro" id="IPR001680">
    <property type="entry name" value="WD40_rpt"/>
</dbReference>
<feature type="repeat" description="WD" evidence="3">
    <location>
        <begin position="1372"/>
        <end position="1405"/>
    </location>
</feature>
<dbReference type="Proteomes" id="UP000663827">
    <property type="component" value="Unassembled WGS sequence"/>
</dbReference>
<keyword evidence="2" id="KW-0677">Repeat</keyword>
<dbReference type="GO" id="GO:0005634">
    <property type="term" value="C:nucleus"/>
    <property type="evidence" value="ECO:0007669"/>
    <property type="project" value="TreeGrafter"/>
</dbReference>
<feature type="repeat" description="WD" evidence="3">
    <location>
        <begin position="1110"/>
        <end position="1151"/>
    </location>
</feature>
<feature type="repeat" description="WD" evidence="3">
    <location>
        <begin position="852"/>
        <end position="893"/>
    </location>
</feature>
<dbReference type="PROSITE" id="PS50837">
    <property type="entry name" value="NACHT"/>
    <property type="match status" value="1"/>
</dbReference>
<feature type="compositionally biased region" description="Basic and acidic residues" evidence="4">
    <location>
        <begin position="10"/>
        <end position="19"/>
    </location>
</feature>
<evidence type="ECO:0000256" key="2">
    <source>
        <dbReference type="ARBA" id="ARBA00022737"/>
    </source>
</evidence>
<dbReference type="Gene3D" id="3.40.50.300">
    <property type="entry name" value="P-loop containing nucleotide triphosphate hydrolases"/>
    <property type="match status" value="1"/>
</dbReference>
<organism evidence="6 7">
    <name type="scientific">Rhizoctonia solani</name>
    <dbReference type="NCBI Taxonomy" id="456999"/>
    <lineage>
        <taxon>Eukaryota</taxon>
        <taxon>Fungi</taxon>
        <taxon>Dikarya</taxon>
        <taxon>Basidiomycota</taxon>
        <taxon>Agaricomycotina</taxon>
        <taxon>Agaricomycetes</taxon>
        <taxon>Cantharellales</taxon>
        <taxon>Ceratobasidiaceae</taxon>
        <taxon>Rhizoctonia</taxon>
    </lineage>
</organism>
<dbReference type="PROSITE" id="PS50082">
    <property type="entry name" value="WD_REPEATS_2"/>
    <property type="match status" value="12"/>
</dbReference>
<dbReference type="PROSITE" id="PS50294">
    <property type="entry name" value="WD_REPEATS_REGION"/>
    <property type="match status" value="11"/>
</dbReference>
<accession>A0A8H3HU02</accession>
<sequence>MAWKRILKRDKKERPESESRGGQPGADTPSPSNSVQSTSSTPRPSVAVSALVFQPFAPLISPASPPVEHRMVIPTSNDTWTNLTAFLNLLNEAPLFAPVAEAIDDLSWCVRLHEDILATRNEYTALRTQLEGLFKDLRTHFSGSTPTAMTTSMLNLCEAIQAEIRELHGTQDRNVISRYMRADQDLEKIMRCYRRIQGHLERVMLNASLNIWKSTDEHTTEARLAKLNPSMSACYDSAEAGVTQRRECVARTREKVLLDLNAWKNDQDGEKVCWINGMAGTGKTTIANTLCSTLDRNHQLGASFFCTRLIPACRDVKLILPTIAYQLSRFSDPFRGALLKVLQRDPDVYTKVPRVQFKRMILDPLQEVQKSLPIGTVVVIDALDECEDASGVERILEVLLEDASKLPVKFLVSSRPEYHIRERVRQFTLKQLMLHELDDSIVKADIATYLEAELTSISVPLTYNQLSVLVERAGALFIYAATVVRYIRGGDSSERLDTFLKASGAGQGPSTKKTKEIDRLYETVLVSALNGEDLEESEKQRIELVLHTVVCAQEPLTVDALAGILRLRRTQVLTALRPLWSVLHVSESDSAHRVSTLHASFPDYILDSKRSLRFACDAQSYHGHLAKLCFWRIGGNRCQFNICNLQSSYVLDEYVPNIEDKVQQAIPLDLLYACQHWATHLSLSGISNERVEAMHDFLSKRLLLWMEVLNLKKRIDRGMVQMEKAIAWLQTNKCSLNHLSLAQDARGFLTMFATSPVSRSTPHLYISMLSSWPHQQPTSHYFARQTIKSIQIKGMKSVERQLGLLSLIPVGLGAEVRCVAYASSGRFFAAGTADGRLLIWDAMSCRMTIDPIKAHNDWARAIAISPDGTRICSGSHDKTLCIWDPQNGQLVAGPLRGHNDRIWSVDYSPDGRWLASGSLDGTVCIWSTDNWQQKSKPFIEPGGRVFSVAFSPDCSIIATGFESLIHLRDPFNGHEVCKPLKGHTEDIESLAFMPDGKHLISGSDDRTICIWGVNTGQLVSGPFQEHLDAVYSVAVSPDGRLFVSAGLDDAIRIWDTKTWQSRSVIRNTGIVRSVKFSPDGSHIVSGSMDGNIRIWEAQGVIMGHVADHQSDGHSSWVTSVAFSPCGTYLVSGSKDMTVCIWNLQTKQLMCGPLKGHNDWVLSVGVTADGNHAFSISGDRMIYVWGGRTGELNYKIGPVETDGNYGLDYQENWPAAFIADSKQVVCGSKSGRIYMWEDNKLAFSLTGHDNKITSIAFSPDGNLFASGSKDGVLAVWDARTRGRLFDPFTGHSARIFSIAFSPDGTQIASDGGGTTIRLWSSLTGAPMGNPLQGHTETIRSVVFSPSGNQLASGSEDMSVRVWDVAGGHSIAVFQGHTDMVLSVAFSPDGAQVASGSADMAIRFWDIPSPTGTLPQNYVGYEHSGREATDDTEDNAAFHTEMGTDGWVRDAQGRLLLWVPPDIRSVLLQRQNPALISRQGRIELDFFGAKIGDGWETCYEPL</sequence>
<feature type="domain" description="NACHT" evidence="5">
    <location>
        <begin position="271"/>
        <end position="416"/>
    </location>
</feature>
<evidence type="ECO:0000313" key="7">
    <source>
        <dbReference type="Proteomes" id="UP000663827"/>
    </source>
</evidence>